<accession>A0A1G1YIG6</accession>
<proteinExistence type="predicted"/>
<comment type="caution">
    <text evidence="2">The sequence shown here is derived from an EMBL/GenBank/DDBJ whole genome shotgun (WGS) entry which is preliminary data.</text>
</comment>
<dbReference type="Gene3D" id="2.60.40.10">
    <property type="entry name" value="Immunoglobulins"/>
    <property type="match status" value="1"/>
</dbReference>
<dbReference type="Proteomes" id="UP000177376">
    <property type="component" value="Unassembled WGS sequence"/>
</dbReference>
<feature type="transmembrane region" description="Helical" evidence="1">
    <location>
        <begin position="7"/>
        <end position="28"/>
    </location>
</feature>
<evidence type="ECO:0000256" key="1">
    <source>
        <dbReference type="SAM" id="Phobius"/>
    </source>
</evidence>
<name>A0A1G1YIG6_9BACT</name>
<gene>
    <name evidence="2" type="ORF">A3A02_02295</name>
</gene>
<dbReference type="InterPro" id="IPR013783">
    <property type="entry name" value="Ig-like_fold"/>
</dbReference>
<sequence>MENKTNPWTIVLAVVITAVVVGGGVYYWQTQNSTKVLPVEKVTTQPTTSDTKEAITQPVVKSNKPVITYPANGSTVNGVTIKGTAKPNSEIWAYVIYPENEMACITSNSYANGGASTVDSNGNFEFALAEPCSKKLTVVVSVEEPAADKTGACRNSENVSAPITFTNSGELPGICSQ</sequence>
<keyword evidence="1" id="KW-0472">Membrane</keyword>
<dbReference type="EMBL" id="MHIM01000034">
    <property type="protein sequence ID" value="OGY51616.1"/>
    <property type="molecule type" value="Genomic_DNA"/>
</dbReference>
<organism evidence="2 3">
    <name type="scientific">Candidatus Buchananbacteria bacterium RIFCSPLOWO2_01_FULL_39_33</name>
    <dbReference type="NCBI Taxonomy" id="1797543"/>
    <lineage>
        <taxon>Bacteria</taxon>
        <taxon>Candidatus Buchananiibacteriota</taxon>
    </lineage>
</organism>
<keyword evidence="1" id="KW-1133">Transmembrane helix</keyword>
<dbReference type="AlphaFoldDB" id="A0A1G1YIG6"/>
<keyword evidence="1" id="KW-0812">Transmembrane</keyword>
<evidence type="ECO:0000313" key="3">
    <source>
        <dbReference type="Proteomes" id="UP000177376"/>
    </source>
</evidence>
<reference evidence="2 3" key="1">
    <citation type="journal article" date="2016" name="Nat. Commun.">
        <title>Thousands of microbial genomes shed light on interconnected biogeochemical processes in an aquifer system.</title>
        <authorList>
            <person name="Anantharaman K."/>
            <person name="Brown C.T."/>
            <person name="Hug L.A."/>
            <person name="Sharon I."/>
            <person name="Castelle C.J."/>
            <person name="Probst A.J."/>
            <person name="Thomas B.C."/>
            <person name="Singh A."/>
            <person name="Wilkins M.J."/>
            <person name="Karaoz U."/>
            <person name="Brodie E.L."/>
            <person name="Williams K.H."/>
            <person name="Hubbard S.S."/>
            <person name="Banfield J.F."/>
        </authorList>
    </citation>
    <scope>NUCLEOTIDE SEQUENCE [LARGE SCALE GENOMIC DNA]</scope>
</reference>
<protein>
    <submittedName>
        <fullName evidence="2">Uncharacterized protein</fullName>
    </submittedName>
</protein>
<evidence type="ECO:0000313" key="2">
    <source>
        <dbReference type="EMBL" id="OGY51616.1"/>
    </source>
</evidence>